<protein>
    <submittedName>
        <fullName evidence="2">FAD dependent oxidoreductase</fullName>
    </submittedName>
</protein>
<dbReference type="SUPFAM" id="SSF51905">
    <property type="entry name" value="FAD/NAD(P)-binding domain"/>
    <property type="match status" value="1"/>
</dbReference>
<dbReference type="PANTHER" id="PTHR13847">
    <property type="entry name" value="SARCOSINE DEHYDROGENASE-RELATED"/>
    <property type="match status" value="1"/>
</dbReference>
<feature type="domain" description="FAD dependent oxidoreductase" evidence="1">
    <location>
        <begin position="5"/>
        <end position="397"/>
    </location>
</feature>
<name>A0AAN6NDV8_9PEZI</name>
<dbReference type="Pfam" id="PF01266">
    <property type="entry name" value="DAO"/>
    <property type="match status" value="1"/>
</dbReference>
<dbReference type="Gene3D" id="3.50.50.60">
    <property type="entry name" value="FAD/NAD(P)-binding domain"/>
    <property type="match status" value="1"/>
</dbReference>
<dbReference type="Gene3D" id="3.30.9.10">
    <property type="entry name" value="D-Amino Acid Oxidase, subunit A, domain 2"/>
    <property type="match status" value="1"/>
</dbReference>
<dbReference type="PANTHER" id="PTHR13847:SF185">
    <property type="entry name" value="FAD DEPENDENT OXIDOREDUCTASE SUPERFAMILY (AFU_ORTHOLOGUE AFUA_3G02360)"/>
    <property type="match status" value="1"/>
</dbReference>
<evidence type="ECO:0000259" key="1">
    <source>
        <dbReference type="Pfam" id="PF01266"/>
    </source>
</evidence>
<dbReference type="InterPro" id="IPR036188">
    <property type="entry name" value="FAD/NAD-bd_sf"/>
</dbReference>
<accession>A0AAN6NDV8</accession>
<evidence type="ECO:0000313" key="2">
    <source>
        <dbReference type="EMBL" id="KAK3941937.1"/>
    </source>
</evidence>
<dbReference type="EMBL" id="MU853778">
    <property type="protein sequence ID" value="KAK3941937.1"/>
    <property type="molecule type" value="Genomic_DNA"/>
</dbReference>
<evidence type="ECO:0000313" key="3">
    <source>
        <dbReference type="Proteomes" id="UP001303473"/>
    </source>
</evidence>
<sequence>MSSTVILGSGIIGVSTAYYLSDHQPASSIHLVESAPELFSSASGYAGGFLAKDWFRPAVAPLGALSFDLHRQLAEENGGREKWGYSRTTCISYAVSAVDKASQKRGDDWLRDGTSRAETAPAVLDDSSGMAPTWLRRVSGDQVELISEDGTTAQVDPLQLCQFLLQECLKRGVRLHHPAAAVSVSTDVRNELSSIRIADSRSSTETDLPCTRLIITAGAWSGRVFESLFRHSQLRLPISSLAGHSVVLTSPRWHKELEDKGCHAIYTAHTSGYCPEIFSRLGGQIYLAGLNSSAVPLPDTAGQSKIDSAAIASLKAMASELLGPEVGEDDLETVREGLCFRPVTASGTPIVSRIPDRHLGVGMTTRPGADGGVFIAAGHGPWGISMSLGTGKVLAEMAQGRPLSADCTPTASTPSLMLPSATEPDQAMVVLPEVLAYEAGVFIVKTAKKVWKLEESFLREWTIIRLLL</sequence>
<dbReference type="Proteomes" id="UP001303473">
    <property type="component" value="Unassembled WGS sequence"/>
</dbReference>
<comment type="caution">
    <text evidence="2">The sequence shown here is derived from an EMBL/GenBank/DDBJ whole genome shotgun (WGS) entry which is preliminary data.</text>
</comment>
<proteinExistence type="predicted"/>
<organism evidence="2 3">
    <name type="scientific">Diplogelasinospora grovesii</name>
    <dbReference type="NCBI Taxonomy" id="303347"/>
    <lineage>
        <taxon>Eukaryota</taxon>
        <taxon>Fungi</taxon>
        <taxon>Dikarya</taxon>
        <taxon>Ascomycota</taxon>
        <taxon>Pezizomycotina</taxon>
        <taxon>Sordariomycetes</taxon>
        <taxon>Sordariomycetidae</taxon>
        <taxon>Sordariales</taxon>
        <taxon>Diplogelasinosporaceae</taxon>
        <taxon>Diplogelasinospora</taxon>
    </lineage>
</organism>
<dbReference type="GO" id="GO:0005770">
    <property type="term" value="C:late endosome"/>
    <property type="evidence" value="ECO:0007669"/>
    <property type="project" value="TreeGrafter"/>
</dbReference>
<keyword evidence="3" id="KW-1185">Reference proteome</keyword>
<dbReference type="GO" id="GO:0042147">
    <property type="term" value="P:retrograde transport, endosome to Golgi"/>
    <property type="evidence" value="ECO:0007669"/>
    <property type="project" value="TreeGrafter"/>
</dbReference>
<dbReference type="InterPro" id="IPR006076">
    <property type="entry name" value="FAD-dep_OxRdtase"/>
</dbReference>
<reference evidence="3" key="1">
    <citation type="journal article" date="2023" name="Mol. Phylogenet. Evol.">
        <title>Genome-scale phylogeny and comparative genomics of the fungal order Sordariales.</title>
        <authorList>
            <person name="Hensen N."/>
            <person name="Bonometti L."/>
            <person name="Westerberg I."/>
            <person name="Brannstrom I.O."/>
            <person name="Guillou S."/>
            <person name="Cros-Aarteil S."/>
            <person name="Calhoun S."/>
            <person name="Haridas S."/>
            <person name="Kuo A."/>
            <person name="Mondo S."/>
            <person name="Pangilinan J."/>
            <person name="Riley R."/>
            <person name="LaButti K."/>
            <person name="Andreopoulos B."/>
            <person name="Lipzen A."/>
            <person name="Chen C."/>
            <person name="Yan M."/>
            <person name="Daum C."/>
            <person name="Ng V."/>
            <person name="Clum A."/>
            <person name="Steindorff A."/>
            <person name="Ohm R.A."/>
            <person name="Martin F."/>
            <person name="Silar P."/>
            <person name="Natvig D.O."/>
            <person name="Lalanne C."/>
            <person name="Gautier V."/>
            <person name="Ament-Velasquez S.L."/>
            <person name="Kruys A."/>
            <person name="Hutchinson M.I."/>
            <person name="Powell A.J."/>
            <person name="Barry K."/>
            <person name="Miller A.N."/>
            <person name="Grigoriev I.V."/>
            <person name="Debuchy R."/>
            <person name="Gladieux P."/>
            <person name="Hiltunen Thoren M."/>
            <person name="Johannesson H."/>
        </authorList>
    </citation>
    <scope>NUCLEOTIDE SEQUENCE [LARGE SCALE GENOMIC DNA]</scope>
    <source>
        <strain evidence="3">CBS 340.73</strain>
    </source>
</reference>
<gene>
    <name evidence="2" type="ORF">QBC46DRAFT_340053</name>
</gene>
<dbReference type="GO" id="GO:0005829">
    <property type="term" value="C:cytosol"/>
    <property type="evidence" value="ECO:0007669"/>
    <property type="project" value="GOC"/>
</dbReference>
<dbReference type="AlphaFoldDB" id="A0AAN6NDV8"/>